<keyword evidence="2 5" id="KW-0812">Transmembrane</keyword>
<feature type="transmembrane region" description="Helical" evidence="5">
    <location>
        <begin position="543"/>
        <end position="566"/>
    </location>
</feature>
<dbReference type="HOGENOM" id="CLU_017517_0_0_1"/>
<comment type="subcellular location">
    <subcellularLocation>
        <location evidence="1">Membrane</location>
        <topology evidence="1">Multi-pass membrane protein</topology>
    </subcellularLocation>
</comment>
<organism evidence="7 8">
    <name type="scientific">Dothistroma septosporum (strain NZE10 / CBS 128990)</name>
    <name type="common">Red band needle blight fungus</name>
    <name type="synonym">Mycosphaerella pini</name>
    <dbReference type="NCBI Taxonomy" id="675120"/>
    <lineage>
        <taxon>Eukaryota</taxon>
        <taxon>Fungi</taxon>
        <taxon>Dikarya</taxon>
        <taxon>Ascomycota</taxon>
        <taxon>Pezizomycotina</taxon>
        <taxon>Dothideomycetes</taxon>
        <taxon>Dothideomycetidae</taxon>
        <taxon>Mycosphaerellales</taxon>
        <taxon>Mycosphaerellaceae</taxon>
        <taxon>Dothistroma</taxon>
    </lineage>
</organism>
<feature type="transmembrane region" description="Helical" evidence="5">
    <location>
        <begin position="374"/>
        <end position="401"/>
    </location>
</feature>
<dbReference type="PANTHER" id="PTHR23507">
    <property type="entry name" value="ZGC:174356"/>
    <property type="match status" value="1"/>
</dbReference>
<dbReference type="SUPFAM" id="SSF103473">
    <property type="entry name" value="MFS general substrate transporter"/>
    <property type="match status" value="1"/>
</dbReference>
<dbReference type="eggNOG" id="KOG2816">
    <property type="taxonomic scope" value="Eukaryota"/>
</dbReference>
<dbReference type="InterPro" id="IPR036259">
    <property type="entry name" value="MFS_trans_sf"/>
</dbReference>
<reference evidence="8" key="1">
    <citation type="journal article" date="2012" name="PLoS Genet.">
        <title>The genomes of the fungal plant pathogens Cladosporium fulvum and Dothistroma septosporum reveal adaptation to different hosts and lifestyles but also signatures of common ancestry.</title>
        <authorList>
            <person name="de Wit P.J.G.M."/>
            <person name="van der Burgt A."/>
            <person name="Oekmen B."/>
            <person name="Stergiopoulos I."/>
            <person name="Abd-Elsalam K.A."/>
            <person name="Aerts A.L."/>
            <person name="Bahkali A.H."/>
            <person name="Beenen H.G."/>
            <person name="Chettri P."/>
            <person name="Cox M.P."/>
            <person name="Datema E."/>
            <person name="de Vries R.P."/>
            <person name="Dhillon B."/>
            <person name="Ganley A.R."/>
            <person name="Griffiths S.A."/>
            <person name="Guo Y."/>
            <person name="Hamelin R.C."/>
            <person name="Henrissat B."/>
            <person name="Kabir M.S."/>
            <person name="Jashni M.K."/>
            <person name="Kema G."/>
            <person name="Klaubauf S."/>
            <person name="Lapidus A."/>
            <person name="Levasseur A."/>
            <person name="Lindquist E."/>
            <person name="Mehrabi R."/>
            <person name="Ohm R.A."/>
            <person name="Owen T.J."/>
            <person name="Salamov A."/>
            <person name="Schwelm A."/>
            <person name="Schijlen E."/>
            <person name="Sun H."/>
            <person name="van den Burg H.A."/>
            <person name="van Ham R.C.H.J."/>
            <person name="Zhang S."/>
            <person name="Goodwin S.B."/>
            <person name="Grigoriev I.V."/>
            <person name="Collemare J."/>
            <person name="Bradshaw R.E."/>
        </authorList>
    </citation>
    <scope>NUCLEOTIDE SEQUENCE [LARGE SCALE GENOMIC DNA]</scope>
    <source>
        <strain evidence="8">NZE10 / CBS 128990</strain>
    </source>
</reference>
<dbReference type="InterPro" id="IPR020846">
    <property type="entry name" value="MFS_dom"/>
</dbReference>
<evidence type="ECO:0000256" key="1">
    <source>
        <dbReference type="ARBA" id="ARBA00004141"/>
    </source>
</evidence>
<feature type="transmembrane region" description="Helical" evidence="5">
    <location>
        <begin position="197"/>
        <end position="218"/>
    </location>
</feature>
<keyword evidence="4 5" id="KW-0472">Membrane</keyword>
<evidence type="ECO:0000256" key="5">
    <source>
        <dbReference type="SAM" id="Phobius"/>
    </source>
</evidence>
<feature type="transmembrane region" description="Helical" evidence="5">
    <location>
        <begin position="224"/>
        <end position="251"/>
    </location>
</feature>
<dbReference type="OrthoDB" id="3026777at2759"/>
<dbReference type="PROSITE" id="PS50850">
    <property type="entry name" value="MFS"/>
    <property type="match status" value="1"/>
</dbReference>
<evidence type="ECO:0000256" key="3">
    <source>
        <dbReference type="ARBA" id="ARBA00022989"/>
    </source>
</evidence>
<dbReference type="EMBL" id="KB446538">
    <property type="protein sequence ID" value="EME45406.1"/>
    <property type="molecule type" value="Genomic_DNA"/>
</dbReference>
<gene>
    <name evidence="7" type="ORF">DOTSEDRAFT_71208</name>
</gene>
<dbReference type="InterPro" id="IPR005829">
    <property type="entry name" value="Sugar_transporter_CS"/>
</dbReference>
<dbReference type="InterPro" id="IPR011701">
    <property type="entry name" value="MFS"/>
</dbReference>
<reference evidence="7 8" key="2">
    <citation type="journal article" date="2012" name="PLoS Pathog.">
        <title>Diverse lifestyles and strategies of plant pathogenesis encoded in the genomes of eighteen Dothideomycetes fungi.</title>
        <authorList>
            <person name="Ohm R.A."/>
            <person name="Feau N."/>
            <person name="Henrissat B."/>
            <person name="Schoch C.L."/>
            <person name="Horwitz B.A."/>
            <person name="Barry K.W."/>
            <person name="Condon B.J."/>
            <person name="Copeland A.C."/>
            <person name="Dhillon B."/>
            <person name="Glaser F."/>
            <person name="Hesse C.N."/>
            <person name="Kosti I."/>
            <person name="LaButti K."/>
            <person name="Lindquist E.A."/>
            <person name="Lucas S."/>
            <person name="Salamov A.A."/>
            <person name="Bradshaw R.E."/>
            <person name="Ciuffetti L."/>
            <person name="Hamelin R.C."/>
            <person name="Kema G.H.J."/>
            <person name="Lawrence C."/>
            <person name="Scott J.A."/>
            <person name="Spatafora J.W."/>
            <person name="Turgeon B.G."/>
            <person name="de Wit P.J.G.M."/>
            <person name="Zhong S."/>
            <person name="Goodwin S.B."/>
            <person name="Grigoriev I.V."/>
        </authorList>
    </citation>
    <scope>NUCLEOTIDE SEQUENCE [LARGE SCALE GENOMIC DNA]</scope>
    <source>
        <strain evidence="8">NZE10 / CBS 128990</strain>
    </source>
</reference>
<evidence type="ECO:0000259" key="6">
    <source>
        <dbReference type="PROSITE" id="PS50850"/>
    </source>
</evidence>
<feature type="transmembrane region" description="Helical" evidence="5">
    <location>
        <begin position="292"/>
        <end position="314"/>
    </location>
</feature>
<evidence type="ECO:0000313" key="7">
    <source>
        <dbReference type="EMBL" id="EME45406.1"/>
    </source>
</evidence>
<evidence type="ECO:0000256" key="2">
    <source>
        <dbReference type="ARBA" id="ARBA00022692"/>
    </source>
</evidence>
<dbReference type="Pfam" id="PF07690">
    <property type="entry name" value="MFS_1"/>
    <property type="match status" value="1"/>
</dbReference>
<dbReference type="AlphaFoldDB" id="N1PPQ0"/>
<dbReference type="GO" id="GO:0022857">
    <property type="term" value="F:transmembrane transporter activity"/>
    <property type="evidence" value="ECO:0007669"/>
    <property type="project" value="InterPro"/>
</dbReference>
<feature type="transmembrane region" description="Helical" evidence="5">
    <location>
        <begin position="166"/>
        <end position="185"/>
    </location>
</feature>
<protein>
    <recommendedName>
        <fullName evidence="6">Major facilitator superfamily (MFS) profile domain-containing protein</fullName>
    </recommendedName>
</protein>
<accession>N1PPQ0</accession>
<dbReference type="PANTHER" id="PTHR23507:SF40">
    <property type="entry name" value="TETRACYCLINE-EFFLUX TRANSPORTER"/>
    <property type="match status" value="1"/>
</dbReference>
<keyword evidence="3 5" id="KW-1133">Transmembrane helix</keyword>
<keyword evidence="8" id="KW-1185">Reference proteome</keyword>
<feature type="transmembrane region" description="Helical" evidence="5">
    <location>
        <begin position="413"/>
        <end position="436"/>
    </location>
</feature>
<name>N1PPQ0_DOTSN</name>
<dbReference type="Gene3D" id="1.20.1250.20">
    <property type="entry name" value="MFS general substrate transporter like domains"/>
    <property type="match status" value="1"/>
</dbReference>
<dbReference type="OMA" id="NPQCQIP"/>
<feature type="transmembrane region" description="Helical" evidence="5">
    <location>
        <begin position="457"/>
        <end position="475"/>
    </location>
</feature>
<feature type="domain" description="Major facilitator superfamily (MFS) profile" evidence="6">
    <location>
        <begin position="103"/>
        <end position="571"/>
    </location>
</feature>
<evidence type="ECO:0000256" key="4">
    <source>
        <dbReference type="ARBA" id="ARBA00023136"/>
    </source>
</evidence>
<proteinExistence type="predicted"/>
<dbReference type="GO" id="GO:0016020">
    <property type="term" value="C:membrane"/>
    <property type="evidence" value="ECO:0007669"/>
    <property type="project" value="UniProtKB-SubCell"/>
</dbReference>
<evidence type="ECO:0000313" key="8">
    <source>
        <dbReference type="Proteomes" id="UP000016933"/>
    </source>
</evidence>
<dbReference type="PROSITE" id="PS00216">
    <property type="entry name" value="SUGAR_TRANSPORT_1"/>
    <property type="match status" value="1"/>
</dbReference>
<dbReference type="Proteomes" id="UP000016933">
    <property type="component" value="Unassembled WGS sequence"/>
</dbReference>
<sequence>MDTSDAVFEAEVELDSEALARQQLERAEERAASAANIAKGGVKILSRNGAIDEIDEESPLLLQRDGVNNEEEERRSSWNSMEEFANLPWWKRPSMFWMIGPFFILACAFGGIITPKLNLILELVCREYMAENMSRVPGFTMVPVDFNGGDNSQCRIPEVQSRASMFTLWGSVIAGILSAVSSPRLGALSDRYGRKPILITTSIGTVLGEVIFIAAAMYPESFPVPWLLFSYALDGLTGSFILALSISNAYATDCTPPNMRNVAFGYFHGCLFTGIALGPILAGYIVKWTGRIVIVFYILTTVHLAFIVFVLLVVPESLSRKRREKAQQKHDLAQTSNGPNWDWINALRNLNLLAPLKILYPTGPGTSSALRRNLIVLAAVDTIVFGVAMGSLSVVVLYVNYQFGWTTFESGRFMTIVNSSRVLCLIVILPIVTRLVRGKVDPSQQKNKGCDRFDLGVIRFAIFFDTLGFLGYALSRTGEPFILSGVVAAVGGIGSPTVSSSLTKHVPADQVGQLLGATGLLHALARVVAPAVFNAIYSATVGNFTQTVFVCLCATFGLAFFVSWFIRPGIYFDEASAAEGAEDEDTSAAQGADGRLPIVNAVTDAARNIGARLGLRRGTS</sequence>
<feature type="transmembrane region" description="Helical" evidence="5">
    <location>
        <begin position="95"/>
        <end position="113"/>
    </location>
</feature>
<feature type="transmembrane region" description="Helical" evidence="5">
    <location>
        <begin position="263"/>
        <end position="286"/>
    </location>
</feature>